<evidence type="ECO:0000256" key="5">
    <source>
        <dbReference type="ARBA" id="ARBA00001954"/>
    </source>
</evidence>
<comment type="cofactor">
    <cofactor evidence="2">
        <name>Mn(2+)</name>
        <dbReference type="ChEBI" id="CHEBI:29035"/>
    </cofactor>
</comment>
<feature type="binding site" evidence="10 13">
    <location>
        <position position="33"/>
    </location>
    <ligand>
        <name>a divalent metal cation</name>
        <dbReference type="ChEBI" id="CHEBI:60240"/>
    </ligand>
</feature>
<dbReference type="CDD" id="cd00429">
    <property type="entry name" value="RPE"/>
    <property type="match status" value="1"/>
</dbReference>
<evidence type="ECO:0000256" key="11">
    <source>
        <dbReference type="PIRNR" id="PIRNR001461"/>
    </source>
</evidence>
<comment type="cofactor">
    <cofactor evidence="4">
        <name>Zn(2+)</name>
        <dbReference type="ChEBI" id="CHEBI:29105"/>
    </cofactor>
</comment>
<feature type="binding site" evidence="10">
    <location>
        <begin position="175"/>
        <end position="177"/>
    </location>
    <ligand>
        <name>substrate</name>
    </ligand>
</feature>
<feature type="binding site" evidence="10 14">
    <location>
        <begin position="142"/>
        <end position="145"/>
    </location>
    <ligand>
        <name>substrate</name>
    </ligand>
</feature>
<evidence type="ECO:0000256" key="14">
    <source>
        <dbReference type="PIRSR" id="PIRSR001461-3"/>
    </source>
</evidence>
<feature type="binding site" evidence="10 13">
    <location>
        <position position="66"/>
    </location>
    <ligand>
        <name>a divalent metal cation</name>
        <dbReference type="ChEBI" id="CHEBI:60240"/>
    </ligand>
</feature>
<feature type="binding site" evidence="10 14">
    <location>
        <position position="66"/>
    </location>
    <ligand>
        <name>substrate</name>
    </ligand>
</feature>
<evidence type="ECO:0000256" key="2">
    <source>
        <dbReference type="ARBA" id="ARBA00001936"/>
    </source>
</evidence>
<accession>A0A8J3ABH2</accession>
<dbReference type="GO" id="GO:0005737">
    <property type="term" value="C:cytoplasm"/>
    <property type="evidence" value="ECO:0007669"/>
    <property type="project" value="UniProtKB-ARBA"/>
</dbReference>
<evidence type="ECO:0000256" key="7">
    <source>
        <dbReference type="ARBA" id="ARBA00013188"/>
    </source>
</evidence>
<dbReference type="NCBIfam" id="NF004076">
    <property type="entry name" value="PRK05581.1-4"/>
    <property type="match status" value="1"/>
</dbReference>
<keyword evidence="9 10" id="KW-0413">Isomerase</keyword>
<dbReference type="HAMAP" id="MF_02227">
    <property type="entry name" value="RPE"/>
    <property type="match status" value="1"/>
</dbReference>
<feature type="binding site" evidence="14">
    <location>
        <position position="177"/>
    </location>
    <ligand>
        <name>substrate</name>
    </ligand>
</feature>
<gene>
    <name evidence="10 15" type="primary">rpe</name>
    <name evidence="15" type="ORF">GCM10011354_24190</name>
</gene>
<dbReference type="Pfam" id="PF00834">
    <property type="entry name" value="Ribul_P_3_epim"/>
    <property type="match status" value="1"/>
</dbReference>
<evidence type="ECO:0000256" key="10">
    <source>
        <dbReference type="HAMAP-Rule" id="MF_02227"/>
    </source>
</evidence>
<dbReference type="EMBL" id="BMHA01000008">
    <property type="protein sequence ID" value="GGI07456.1"/>
    <property type="molecule type" value="Genomic_DNA"/>
</dbReference>
<dbReference type="GO" id="GO:0004750">
    <property type="term" value="F:D-ribulose-phosphate 3-epimerase activity"/>
    <property type="evidence" value="ECO:0007669"/>
    <property type="project" value="UniProtKB-UniRule"/>
</dbReference>
<comment type="catalytic activity">
    <reaction evidence="1 10 11">
        <text>D-ribulose 5-phosphate = D-xylulose 5-phosphate</text>
        <dbReference type="Rhea" id="RHEA:13677"/>
        <dbReference type="ChEBI" id="CHEBI:57737"/>
        <dbReference type="ChEBI" id="CHEBI:58121"/>
        <dbReference type="EC" id="5.1.3.1"/>
    </reaction>
</comment>
<keyword evidence="13" id="KW-0464">Manganese</keyword>
<dbReference type="PIRSF" id="PIRSF001461">
    <property type="entry name" value="RPE"/>
    <property type="match status" value="1"/>
</dbReference>
<evidence type="ECO:0000256" key="8">
    <source>
        <dbReference type="ARBA" id="ARBA00022723"/>
    </source>
</evidence>
<evidence type="ECO:0000256" key="1">
    <source>
        <dbReference type="ARBA" id="ARBA00001782"/>
    </source>
</evidence>
<dbReference type="GO" id="GO:0046872">
    <property type="term" value="F:metal ion binding"/>
    <property type="evidence" value="ECO:0007669"/>
    <property type="project" value="UniProtKB-UniRule"/>
</dbReference>
<dbReference type="Proteomes" id="UP000650511">
    <property type="component" value="Unassembled WGS sequence"/>
</dbReference>
<dbReference type="SUPFAM" id="SSF51366">
    <property type="entry name" value="Ribulose-phoshate binding barrel"/>
    <property type="match status" value="1"/>
</dbReference>
<name>A0A8J3ABH2_9ACTN</name>
<feature type="binding site" evidence="10 14">
    <location>
        <begin position="197"/>
        <end position="198"/>
    </location>
    <ligand>
        <name>substrate</name>
    </ligand>
</feature>
<reference evidence="15" key="1">
    <citation type="journal article" date="2014" name="Int. J. Syst. Evol. Microbiol.">
        <title>Complete genome sequence of Corynebacterium casei LMG S-19264T (=DSM 44701T), isolated from a smear-ripened cheese.</title>
        <authorList>
            <consortium name="US DOE Joint Genome Institute (JGI-PGF)"/>
            <person name="Walter F."/>
            <person name="Albersmeier A."/>
            <person name="Kalinowski J."/>
            <person name="Ruckert C."/>
        </authorList>
    </citation>
    <scope>NUCLEOTIDE SEQUENCE</scope>
    <source>
        <strain evidence="15">CGMCC 1.14988</strain>
    </source>
</reference>
<dbReference type="Gene3D" id="3.20.20.70">
    <property type="entry name" value="Aldolase class I"/>
    <property type="match status" value="1"/>
</dbReference>
<keyword evidence="13" id="KW-0862">Zinc</keyword>
<dbReference type="FunFam" id="3.20.20.70:FF:000004">
    <property type="entry name" value="Ribulose-phosphate 3-epimerase"/>
    <property type="match status" value="1"/>
</dbReference>
<evidence type="ECO:0000256" key="4">
    <source>
        <dbReference type="ARBA" id="ARBA00001947"/>
    </source>
</evidence>
<protein>
    <recommendedName>
        <fullName evidence="7 10">Ribulose-phosphate 3-epimerase</fullName>
        <ecNumber evidence="7 10">5.1.3.1</ecNumber>
    </recommendedName>
</protein>
<dbReference type="GO" id="GO:0019323">
    <property type="term" value="P:pentose catabolic process"/>
    <property type="evidence" value="ECO:0007669"/>
    <property type="project" value="UniProtKB-UniRule"/>
</dbReference>
<comment type="function">
    <text evidence="10">Catalyzes the reversible epimerization of D-ribulose 5-phosphate to D-xylulose 5-phosphate.</text>
</comment>
<dbReference type="InterPro" id="IPR011060">
    <property type="entry name" value="RibuloseP-bd_barrel"/>
</dbReference>
<keyword evidence="8 10" id="KW-0479">Metal-binding</keyword>
<dbReference type="NCBIfam" id="TIGR01163">
    <property type="entry name" value="rpe"/>
    <property type="match status" value="1"/>
</dbReference>
<dbReference type="PROSITE" id="PS01086">
    <property type="entry name" value="RIBUL_P_3_EPIMER_2"/>
    <property type="match status" value="1"/>
</dbReference>
<evidence type="ECO:0000256" key="12">
    <source>
        <dbReference type="PIRSR" id="PIRSR001461-1"/>
    </source>
</evidence>
<organism evidence="15 16">
    <name type="scientific">Egicoccus halophilus</name>
    <dbReference type="NCBI Taxonomy" id="1670830"/>
    <lineage>
        <taxon>Bacteria</taxon>
        <taxon>Bacillati</taxon>
        <taxon>Actinomycetota</taxon>
        <taxon>Nitriliruptoria</taxon>
        <taxon>Egicoccales</taxon>
        <taxon>Egicoccaceae</taxon>
        <taxon>Egicoccus</taxon>
    </lineage>
</organism>
<comment type="cofactor">
    <cofactor evidence="5">
        <name>Fe(2+)</name>
        <dbReference type="ChEBI" id="CHEBI:29033"/>
    </cofactor>
</comment>
<comment type="similarity">
    <text evidence="6 10 11">Belongs to the ribulose-phosphate 3-epimerase family.</text>
</comment>
<dbReference type="RefSeq" id="WP_130649877.1">
    <property type="nucleotide sequence ID" value="NZ_BMHA01000008.1"/>
</dbReference>
<comment type="caution">
    <text evidence="15">The sequence shown here is derived from an EMBL/GenBank/DDBJ whole genome shotgun (WGS) entry which is preliminary data.</text>
</comment>
<keyword evidence="13" id="KW-0170">Cobalt</keyword>
<sequence length="233" mass="24183">MHELRVAPSILSADFARLADEVADVAPAVSMVHVDVMDAHYVPNLTLGPPVVRSLRAATPLFLDAHLMITDPRTYAPQVVAAGADSVTFHPEVEDDPLGLVELLRDVGSQVGVAVRPHQPLSLVEELLESIDLLLVMTVQPGFGGQAFQPEVLPKIAEAVAARERLGARFRIEVDGGISPDTVGGTAAAGADTFVAGSAVFDHLDRPAAARAVLAAAEAGRREAADGGPSAAG</sequence>
<dbReference type="EC" id="5.1.3.1" evidence="7 10"/>
<dbReference type="GO" id="GO:0006098">
    <property type="term" value="P:pentose-phosphate shunt"/>
    <property type="evidence" value="ECO:0007669"/>
    <property type="project" value="UniProtKB-UniRule"/>
</dbReference>
<dbReference type="PANTHER" id="PTHR11749">
    <property type="entry name" value="RIBULOSE-5-PHOSPHATE-3-EPIMERASE"/>
    <property type="match status" value="1"/>
</dbReference>
<feature type="binding site" evidence="10 13">
    <location>
        <position position="175"/>
    </location>
    <ligand>
        <name>a divalent metal cation</name>
        <dbReference type="ChEBI" id="CHEBI:60240"/>
    </ligand>
</feature>
<dbReference type="InterPro" id="IPR026019">
    <property type="entry name" value="Ribul_P_3_epim"/>
</dbReference>
<dbReference type="OrthoDB" id="1645589at2"/>
<keyword evidence="10 11" id="KW-0119">Carbohydrate metabolism</keyword>
<evidence type="ECO:0000313" key="16">
    <source>
        <dbReference type="Proteomes" id="UP000650511"/>
    </source>
</evidence>
<feature type="active site" description="Proton acceptor" evidence="10 12">
    <location>
        <position position="35"/>
    </location>
</feature>
<comment type="pathway">
    <text evidence="10">Carbohydrate degradation.</text>
</comment>
<dbReference type="InterPro" id="IPR000056">
    <property type="entry name" value="Ribul_P_3_epim-like"/>
</dbReference>
<comment type="cofactor">
    <cofactor evidence="10 13">
        <name>a divalent metal cation</name>
        <dbReference type="ChEBI" id="CHEBI:60240"/>
    </cofactor>
    <text evidence="10 13">Binds 1 divalent metal cation per subunit.</text>
</comment>
<proteinExistence type="inferred from homology"/>
<evidence type="ECO:0000313" key="15">
    <source>
        <dbReference type="EMBL" id="GGI07456.1"/>
    </source>
</evidence>
<dbReference type="InterPro" id="IPR013785">
    <property type="entry name" value="Aldolase_TIM"/>
</dbReference>
<evidence type="ECO:0000256" key="9">
    <source>
        <dbReference type="ARBA" id="ARBA00023235"/>
    </source>
</evidence>
<feature type="binding site" evidence="10 14">
    <location>
        <position position="9"/>
    </location>
    <ligand>
        <name>substrate</name>
    </ligand>
</feature>
<evidence type="ECO:0000256" key="13">
    <source>
        <dbReference type="PIRSR" id="PIRSR001461-2"/>
    </source>
</evidence>
<dbReference type="AlphaFoldDB" id="A0A8J3ABH2"/>
<keyword evidence="16" id="KW-1185">Reference proteome</keyword>
<comment type="cofactor">
    <cofactor evidence="3">
        <name>Co(2+)</name>
        <dbReference type="ChEBI" id="CHEBI:48828"/>
    </cofactor>
</comment>
<dbReference type="PROSITE" id="PS01085">
    <property type="entry name" value="RIBUL_P_3_EPIMER_1"/>
    <property type="match status" value="1"/>
</dbReference>
<feature type="active site" description="Proton donor" evidence="10 12">
    <location>
        <position position="175"/>
    </location>
</feature>
<evidence type="ECO:0000256" key="6">
    <source>
        <dbReference type="ARBA" id="ARBA00009541"/>
    </source>
</evidence>
<reference evidence="15" key="2">
    <citation type="submission" date="2020-09" db="EMBL/GenBank/DDBJ databases">
        <authorList>
            <person name="Sun Q."/>
            <person name="Zhou Y."/>
        </authorList>
    </citation>
    <scope>NUCLEOTIDE SEQUENCE</scope>
    <source>
        <strain evidence="15">CGMCC 1.14988</strain>
    </source>
</reference>
<feature type="binding site" evidence="10 13">
    <location>
        <position position="35"/>
    </location>
    <ligand>
        <name>a divalent metal cation</name>
        <dbReference type="ChEBI" id="CHEBI:60240"/>
    </ligand>
</feature>
<evidence type="ECO:0000256" key="3">
    <source>
        <dbReference type="ARBA" id="ARBA00001941"/>
    </source>
</evidence>